<evidence type="ECO:0000256" key="1">
    <source>
        <dbReference type="SAM" id="SignalP"/>
    </source>
</evidence>
<keyword evidence="3" id="KW-1185">Reference proteome</keyword>
<feature type="chain" id="PRO_5046332667" description="Carboxypeptidase regulatory-like domain-containing protein" evidence="1">
    <location>
        <begin position="21"/>
        <end position="597"/>
    </location>
</feature>
<evidence type="ECO:0000313" key="2">
    <source>
        <dbReference type="EMBL" id="BET26735.1"/>
    </source>
</evidence>
<proteinExistence type="predicted"/>
<organism evidence="2 3">
    <name type="scientific">Limnobacter thiooxidans</name>
    <dbReference type="NCBI Taxonomy" id="131080"/>
    <lineage>
        <taxon>Bacteria</taxon>
        <taxon>Pseudomonadati</taxon>
        <taxon>Pseudomonadota</taxon>
        <taxon>Betaproteobacteria</taxon>
        <taxon>Burkholderiales</taxon>
        <taxon>Burkholderiaceae</taxon>
        <taxon>Limnobacter</taxon>
    </lineage>
</organism>
<reference evidence="2 3" key="1">
    <citation type="submission" date="2023-10" db="EMBL/GenBank/DDBJ databases">
        <title>Complete Genome Sequence of Limnobacter thiooxidans CS-K2T, Isolated from freshwater lake sediments in Bavaria, Germany.</title>
        <authorList>
            <person name="Naruki M."/>
            <person name="Watanabe A."/>
            <person name="Warashina T."/>
            <person name="Morita T."/>
            <person name="Arakawa K."/>
        </authorList>
    </citation>
    <scope>NUCLEOTIDE SEQUENCE [LARGE SCALE GENOMIC DNA]</scope>
    <source>
        <strain evidence="2 3">CS-K2</strain>
    </source>
</reference>
<dbReference type="Proteomes" id="UP001329151">
    <property type="component" value="Chromosome"/>
</dbReference>
<name>A0AA86J7Y4_9BURK</name>
<dbReference type="AlphaFoldDB" id="A0AA86J7Y4"/>
<dbReference type="KEGG" id="lto:RGQ30_22360"/>
<evidence type="ECO:0008006" key="4">
    <source>
        <dbReference type="Google" id="ProtNLM"/>
    </source>
</evidence>
<gene>
    <name evidence="2" type="ORF">RGQ30_22360</name>
</gene>
<evidence type="ECO:0000313" key="3">
    <source>
        <dbReference type="Proteomes" id="UP001329151"/>
    </source>
</evidence>
<sequence>MKSLLASLCIVSISLLGVSACGGGGGSGDGVSDTPVTVNSVTGFVAKGSPVRNATIRATNGAVETTTTSDASGRYTLNNIAQFNFPLTIVATDPAQPDLELQTIVLQGQRVANITPATTALSKALALGQTTAPEIVRISRVLQNALANYILGPASVNFFSDAGFRPNSTGIDEMFDLVDIDFDGNSLVLTSKPNPALQVIVDPGQTNAPVLARPAANALATPSVIATLVSTFDNAFRTGNLSVNNLRNVLHDDFQDDLGFRIDHFAQVYNNPSLVNVSGFEILRCFPDTSTVFDRCQIRLSFSRPLTRFAEDFGNSNFTQVIRREFYDLEIERRGAQVNPLKFSGGYLNPFAGKVKLIQRNTQTVGVNGFPLPNSVIENGVFIQVPASPPGLPPASFGELANSNVRAVDLVRSPQPLVSSVLFSVSRVQEGQCSEGTSILVVQPDPLGAGGEDCGNVRFGSLFNGLAANSKAGEIFMDVTQGLGQASVVNRSRPVRIDAPVDVPVSDFPVLPAESLANLNTYAATPNLRTVVITLVTPPGRQSACISSGLEPEPVCVYGQRRLSLAPEQLGKANSYLVSSEDTFGNVIQRRYTFSNP</sequence>
<dbReference type="RefSeq" id="WP_130555817.1">
    <property type="nucleotide sequence ID" value="NZ_AP028947.1"/>
</dbReference>
<keyword evidence="1" id="KW-0732">Signal</keyword>
<feature type="signal peptide" evidence="1">
    <location>
        <begin position="1"/>
        <end position="20"/>
    </location>
</feature>
<dbReference type="SUPFAM" id="SSF49464">
    <property type="entry name" value="Carboxypeptidase regulatory domain-like"/>
    <property type="match status" value="1"/>
</dbReference>
<protein>
    <recommendedName>
        <fullName evidence="4">Carboxypeptidase regulatory-like domain-containing protein</fullName>
    </recommendedName>
</protein>
<accession>A0AA86J7Y4</accession>
<dbReference type="EMBL" id="AP028947">
    <property type="protein sequence ID" value="BET26735.1"/>
    <property type="molecule type" value="Genomic_DNA"/>
</dbReference>
<dbReference type="PROSITE" id="PS51257">
    <property type="entry name" value="PROKAR_LIPOPROTEIN"/>
    <property type="match status" value="1"/>
</dbReference>
<dbReference type="InterPro" id="IPR008969">
    <property type="entry name" value="CarboxyPept-like_regulatory"/>
</dbReference>